<dbReference type="InterPro" id="IPR043584">
    <property type="entry name" value="WIP1/2/3/4/5/6"/>
</dbReference>
<dbReference type="EMBL" id="BAABME010012962">
    <property type="protein sequence ID" value="GAA0185687.1"/>
    <property type="molecule type" value="Genomic_DNA"/>
</dbReference>
<dbReference type="PANTHER" id="PTHR45878:SF1">
    <property type="entry name" value="ZINC FINGER PROTEIN WIP2"/>
    <property type="match status" value="1"/>
</dbReference>
<dbReference type="AlphaFoldDB" id="A0AAV3RZF0"/>
<proteinExistence type="predicted"/>
<accession>A0AAV3RZF0</accession>
<comment type="caution">
    <text evidence="2">The sequence shown here is derived from an EMBL/GenBank/DDBJ whole genome shotgun (WGS) entry which is preliminary data.</text>
</comment>
<gene>
    <name evidence="2" type="ORF">LIER_32975</name>
</gene>
<evidence type="ECO:0000313" key="3">
    <source>
        <dbReference type="Proteomes" id="UP001454036"/>
    </source>
</evidence>
<keyword evidence="3" id="KW-1185">Reference proteome</keyword>
<sequence>MGDPYSNHYFHGWFDNNHLKPLNQFSSSSTPPSNFPSFYPHYISSNNYNNNNNNNNSTSSFHSSTCNNFGNPNNFTHHYNYDQPSSSSPPNSPPIREALPLLSLSPARQEHEDHHQQPTDSFSGCAMEVDKNHKDESFLSNSATDDHENDITNVSLHLGLNTPTPNDAEFTFSRINIPSTTTTETNNIIGDKVGEEVSLIANEYCTTSTLHKGHYWIPTPAQILIGPTQFSCPLCFRTFNRYNNMQVIIK</sequence>
<dbReference type="PANTHER" id="PTHR45878">
    <property type="entry name" value="ZINC FINGER PROTEIN WIP2"/>
    <property type="match status" value="1"/>
</dbReference>
<name>A0AAV3RZF0_LITER</name>
<organism evidence="2 3">
    <name type="scientific">Lithospermum erythrorhizon</name>
    <name type="common">Purple gromwell</name>
    <name type="synonym">Lithospermum officinale var. erythrorhizon</name>
    <dbReference type="NCBI Taxonomy" id="34254"/>
    <lineage>
        <taxon>Eukaryota</taxon>
        <taxon>Viridiplantae</taxon>
        <taxon>Streptophyta</taxon>
        <taxon>Embryophyta</taxon>
        <taxon>Tracheophyta</taxon>
        <taxon>Spermatophyta</taxon>
        <taxon>Magnoliopsida</taxon>
        <taxon>eudicotyledons</taxon>
        <taxon>Gunneridae</taxon>
        <taxon>Pentapetalae</taxon>
        <taxon>asterids</taxon>
        <taxon>lamiids</taxon>
        <taxon>Boraginales</taxon>
        <taxon>Boraginaceae</taxon>
        <taxon>Boraginoideae</taxon>
        <taxon>Lithospermeae</taxon>
        <taxon>Lithospermum</taxon>
    </lineage>
</organism>
<protein>
    <submittedName>
        <fullName evidence="2">Uncharacterized protein</fullName>
    </submittedName>
</protein>
<dbReference type="GO" id="GO:0003700">
    <property type="term" value="F:DNA-binding transcription factor activity"/>
    <property type="evidence" value="ECO:0007669"/>
    <property type="project" value="InterPro"/>
</dbReference>
<feature type="region of interest" description="Disordered" evidence="1">
    <location>
        <begin position="75"/>
        <end position="98"/>
    </location>
</feature>
<evidence type="ECO:0000313" key="2">
    <source>
        <dbReference type="EMBL" id="GAA0185687.1"/>
    </source>
</evidence>
<evidence type="ECO:0000256" key="1">
    <source>
        <dbReference type="SAM" id="MobiDB-lite"/>
    </source>
</evidence>
<reference evidence="2 3" key="1">
    <citation type="submission" date="2024-01" db="EMBL/GenBank/DDBJ databases">
        <title>The complete chloroplast genome sequence of Lithospermum erythrorhizon: insights into the phylogenetic relationship among Boraginaceae species and the maternal lineages of purple gromwells.</title>
        <authorList>
            <person name="Okada T."/>
            <person name="Watanabe K."/>
        </authorList>
    </citation>
    <scope>NUCLEOTIDE SEQUENCE [LARGE SCALE GENOMIC DNA]</scope>
</reference>
<dbReference type="Proteomes" id="UP001454036">
    <property type="component" value="Unassembled WGS sequence"/>
</dbReference>
<dbReference type="GO" id="GO:0005634">
    <property type="term" value="C:nucleus"/>
    <property type="evidence" value="ECO:0007669"/>
    <property type="project" value="TreeGrafter"/>
</dbReference>